<dbReference type="SUPFAM" id="SSF81660">
    <property type="entry name" value="Metal cation-transporting ATPase, ATP-binding domain N"/>
    <property type="match status" value="1"/>
</dbReference>
<dbReference type="Gene3D" id="2.70.150.10">
    <property type="entry name" value="Calcium-transporting ATPase, cytoplasmic transduction domain A"/>
    <property type="match status" value="1"/>
</dbReference>
<organism evidence="8">
    <name type="scientific">mine drainage metagenome</name>
    <dbReference type="NCBI Taxonomy" id="410659"/>
    <lineage>
        <taxon>unclassified sequences</taxon>
        <taxon>metagenomes</taxon>
        <taxon>ecological metagenomes</taxon>
    </lineage>
</organism>
<dbReference type="PROSITE" id="PS00154">
    <property type="entry name" value="ATPASE_E1_E2"/>
    <property type="match status" value="1"/>
</dbReference>
<keyword evidence="3 6" id="KW-0812">Transmembrane</keyword>
<evidence type="ECO:0000256" key="5">
    <source>
        <dbReference type="ARBA" id="ARBA00023136"/>
    </source>
</evidence>
<dbReference type="PANTHER" id="PTHR48085">
    <property type="entry name" value="CADMIUM/ZINC-TRANSPORTING ATPASE HMA2-RELATED"/>
    <property type="match status" value="1"/>
</dbReference>
<dbReference type="Gene3D" id="3.40.1110.10">
    <property type="entry name" value="Calcium-transporting ATPase, cytoplasmic domain N"/>
    <property type="match status" value="1"/>
</dbReference>
<proteinExistence type="inferred from homology"/>
<dbReference type="GO" id="GO:0005524">
    <property type="term" value="F:ATP binding"/>
    <property type="evidence" value="ECO:0007669"/>
    <property type="project" value="InterPro"/>
</dbReference>
<dbReference type="InterPro" id="IPR018303">
    <property type="entry name" value="ATPase_P-typ_P_site"/>
</dbReference>
<name>T1BUU1_9ZZZZ</name>
<dbReference type="InterPro" id="IPR023298">
    <property type="entry name" value="ATPase_P-typ_TM_dom_sf"/>
</dbReference>
<evidence type="ECO:0000256" key="6">
    <source>
        <dbReference type="SAM" id="Phobius"/>
    </source>
</evidence>
<feature type="non-terminal residue" evidence="8">
    <location>
        <position position="249"/>
    </location>
</feature>
<dbReference type="SUPFAM" id="SSF81665">
    <property type="entry name" value="Calcium ATPase, transmembrane domain M"/>
    <property type="match status" value="1"/>
</dbReference>
<evidence type="ECO:0000256" key="3">
    <source>
        <dbReference type="ARBA" id="ARBA00022692"/>
    </source>
</evidence>
<comment type="subcellular location">
    <subcellularLocation>
        <location evidence="1">Membrane</location>
    </subcellularLocation>
</comment>
<evidence type="ECO:0000259" key="7">
    <source>
        <dbReference type="Pfam" id="PF00122"/>
    </source>
</evidence>
<dbReference type="GO" id="GO:0016887">
    <property type="term" value="F:ATP hydrolysis activity"/>
    <property type="evidence" value="ECO:0007669"/>
    <property type="project" value="InterPro"/>
</dbReference>
<dbReference type="AlphaFoldDB" id="T1BUU1"/>
<protein>
    <submittedName>
        <fullName evidence="8">Heavy metal translocating P-type ATPase</fullName>
    </submittedName>
</protein>
<evidence type="ECO:0000256" key="4">
    <source>
        <dbReference type="ARBA" id="ARBA00022989"/>
    </source>
</evidence>
<gene>
    <name evidence="8" type="ORF">B1B_08672</name>
</gene>
<dbReference type="InterPro" id="IPR023214">
    <property type="entry name" value="HAD_sf"/>
</dbReference>
<dbReference type="GO" id="GO:0015086">
    <property type="term" value="F:cadmium ion transmembrane transporter activity"/>
    <property type="evidence" value="ECO:0007669"/>
    <property type="project" value="TreeGrafter"/>
</dbReference>
<feature type="domain" description="P-type ATPase A" evidence="7">
    <location>
        <begin position="3"/>
        <end position="67"/>
    </location>
</feature>
<evidence type="ECO:0000256" key="1">
    <source>
        <dbReference type="ARBA" id="ARBA00004370"/>
    </source>
</evidence>
<dbReference type="PANTHER" id="PTHR48085:SF5">
    <property type="entry name" value="CADMIUM_ZINC-TRANSPORTING ATPASE HMA4-RELATED"/>
    <property type="match status" value="1"/>
</dbReference>
<feature type="transmembrane region" description="Helical" evidence="6">
    <location>
        <begin position="84"/>
        <end position="103"/>
    </location>
</feature>
<dbReference type="Pfam" id="PF00122">
    <property type="entry name" value="E1-E2_ATPase"/>
    <property type="match status" value="1"/>
</dbReference>
<reference evidence="8" key="2">
    <citation type="journal article" date="2014" name="ISME J.">
        <title>Microbial stratification in low pH oxic and suboxic macroscopic growths along an acid mine drainage.</title>
        <authorList>
            <person name="Mendez-Garcia C."/>
            <person name="Mesa V."/>
            <person name="Sprenger R.R."/>
            <person name="Richter M."/>
            <person name="Diez M.S."/>
            <person name="Solano J."/>
            <person name="Bargiela R."/>
            <person name="Golyshina O.V."/>
            <person name="Manteca A."/>
            <person name="Ramos J.L."/>
            <person name="Gallego J.R."/>
            <person name="Llorente I."/>
            <person name="Martins Dos Santos V.A."/>
            <person name="Jensen O.N."/>
            <person name="Pelaez A.I."/>
            <person name="Sanchez J."/>
            <person name="Ferrer M."/>
        </authorList>
    </citation>
    <scope>NUCLEOTIDE SEQUENCE</scope>
</reference>
<dbReference type="EMBL" id="AUZY01005680">
    <property type="protein sequence ID" value="EQD57700.1"/>
    <property type="molecule type" value="Genomic_DNA"/>
</dbReference>
<dbReference type="InterPro" id="IPR001757">
    <property type="entry name" value="P_typ_ATPase"/>
</dbReference>
<keyword evidence="5 6" id="KW-0472">Membrane</keyword>
<dbReference type="SUPFAM" id="SSF81653">
    <property type="entry name" value="Calcium ATPase, transduction domain A"/>
    <property type="match status" value="1"/>
</dbReference>
<keyword evidence="4 6" id="KW-1133">Transmembrane helix</keyword>
<dbReference type="GO" id="GO:0016020">
    <property type="term" value="C:membrane"/>
    <property type="evidence" value="ECO:0007669"/>
    <property type="project" value="UniProtKB-SubCell"/>
</dbReference>
<dbReference type="Gene3D" id="3.40.50.1000">
    <property type="entry name" value="HAD superfamily/HAD-like"/>
    <property type="match status" value="1"/>
</dbReference>
<feature type="transmembrane region" description="Helical" evidence="6">
    <location>
        <begin position="109"/>
        <end position="133"/>
    </location>
</feature>
<dbReference type="NCBIfam" id="TIGR01494">
    <property type="entry name" value="ATPase_P-type"/>
    <property type="match status" value="1"/>
</dbReference>
<comment type="caution">
    <text evidence="8">The sequence shown here is derived from an EMBL/GenBank/DDBJ whole genome shotgun (WGS) entry which is preliminary data.</text>
</comment>
<dbReference type="InterPro" id="IPR059000">
    <property type="entry name" value="ATPase_P-type_domA"/>
</dbReference>
<comment type="similarity">
    <text evidence="2">Belongs to the cation transport ATPase (P-type) (TC 3.A.3) family. Type IB subfamily.</text>
</comment>
<sequence length="249" mass="25867">DLLPVDGLVVDREALIDDSTITGEPMPRRHPAGDTLLSGTVNVGPPFDLLAIRRSQESQYAQIVELVRTAQERKPVIQRLADRYAVWFTPLTLVVAAVGWYFTMSADTALAVLVVATPCPLIIATPIAVIGAVNRAAEEGLVVKSGGAIEEIGRAQVVIFDKTGTITSGQPEVEKVVAFGAAHDSAELLRLAAGLEQLSSHPLGAAVVRTLQASSAAIPRASGVAEIAGSGVEGVVEGHRVLVGSASLG</sequence>
<reference evidence="8" key="1">
    <citation type="submission" date="2013-08" db="EMBL/GenBank/DDBJ databases">
        <authorList>
            <person name="Mendez C."/>
            <person name="Richter M."/>
            <person name="Ferrer M."/>
            <person name="Sanchez J."/>
        </authorList>
    </citation>
    <scope>NUCLEOTIDE SEQUENCE</scope>
</reference>
<accession>T1BUU1</accession>
<dbReference type="InterPro" id="IPR008250">
    <property type="entry name" value="ATPase_P-typ_transduc_dom_A_sf"/>
</dbReference>
<dbReference type="Pfam" id="PF00702">
    <property type="entry name" value="Hydrolase"/>
    <property type="match status" value="1"/>
</dbReference>
<evidence type="ECO:0000313" key="8">
    <source>
        <dbReference type="EMBL" id="EQD57700.1"/>
    </source>
</evidence>
<dbReference type="InterPro" id="IPR051014">
    <property type="entry name" value="Cation_Transport_ATPase_IB"/>
</dbReference>
<feature type="non-terminal residue" evidence="8">
    <location>
        <position position="1"/>
    </location>
</feature>
<evidence type="ECO:0000256" key="2">
    <source>
        <dbReference type="ARBA" id="ARBA00006024"/>
    </source>
</evidence>
<dbReference type="InterPro" id="IPR023299">
    <property type="entry name" value="ATPase_P-typ_cyto_dom_N"/>
</dbReference>